<dbReference type="EMBL" id="JABSTQ010011157">
    <property type="protein sequence ID" value="KAG0414662.1"/>
    <property type="molecule type" value="Genomic_DNA"/>
</dbReference>
<reference evidence="1 2" key="1">
    <citation type="journal article" date="2020" name="Cell">
        <title>Large-Scale Comparative Analyses of Tick Genomes Elucidate Their Genetic Diversity and Vector Capacities.</title>
        <authorList>
            <consortium name="Tick Genome and Microbiome Consortium (TIGMIC)"/>
            <person name="Jia N."/>
            <person name="Wang J."/>
            <person name="Shi W."/>
            <person name="Du L."/>
            <person name="Sun Y."/>
            <person name="Zhan W."/>
            <person name="Jiang J.F."/>
            <person name="Wang Q."/>
            <person name="Zhang B."/>
            <person name="Ji P."/>
            <person name="Bell-Sakyi L."/>
            <person name="Cui X.M."/>
            <person name="Yuan T.T."/>
            <person name="Jiang B.G."/>
            <person name="Yang W.F."/>
            <person name="Lam T.T."/>
            <person name="Chang Q.C."/>
            <person name="Ding S.J."/>
            <person name="Wang X.J."/>
            <person name="Zhu J.G."/>
            <person name="Ruan X.D."/>
            <person name="Zhao L."/>
            <person name="Wei J.T."/>
            <person name="Ye R.Z."/>
            <person name="Que T.C."/>
            <person name="Du C.H."/>
            <person name="Zhou Y.H."/>
            <person name="Cheng J.X."/>
            <person name="Dai P.F."/>
            <person name="Guo W.B."/>
            <person name="Han X.H."/>
            <person name="Huang E.J."/>
            <person name="Li L.F."/>
            <person name="Wei W."/>
            <person name="Gao Y.C."/>
            <person name="Liu J.Z."/>
            <person name="Shao H.Z."/>
            <person name="Wang X."/>
            <person name="Wang C.C."/>
            <person name="Yang T.C."/>
            <person name="Huo Q.B."/>
            <person name="Li W."/>
            <person name="Chen H.Y."/>
            <person name="Chen S.E."/>
            <person name="Zhou L.G."/>
            <person name="Ni X.B."/>
            <person name="Tian J.H."/>
            <person name="Sheng Y."/>
            <person name="Liu T."/>
            <person name="Pan Y.S."/>
            <person name="Xia L.Y."/>
            <person name="Li J."/>
            <person name="Zhao F."/>
            <person name="Cao W.C."/>
        </authorList>
    </citation>
    <scope>NUCLEOTIDE SEQUENCE [LARGE SCALE GENOMIC DNA]</scope>
    <source>
        <strain evidence="1">Iper-2018</strain>
    </source>
</reference>
<comment type="caution">
    <text evidence="1">The sequence shown here is derived from an EMBL/GenBank/DDBJ whole genome shotgun (WGS) entry which is preliminary data.</text>
</comment>
<accession>A0AC60P5U3</accession>
<organism evidence="1 2">
    <name type="scientific">Ixodes persulcatus</name>
    <name type="common">Taiga tick</name>
    <dbReference type="NCBI Taxonomy" id="34615"/>
    <lineage>
        <taxon>Eukaryota</taxon>
        <taxon>Metazoa</taxon>
        <taxon>Ecdysozoa</taxon>
        <taxon>Arthropoda</taxon>
        <taxon>Chelicerata</taxon>
        <taxon>Arachnida</taxon>
        <taxon>Acari</taxon>
        <taxon>Parasitiformes</taxon>
        <taxon>Ixodida</taxon>
        <taxon>Ixodoidea</taxon>
        <taxon>Ixodidae</taxon>
        <taxon>Ixodinae</taxon>
        <taxon>Ixodes</taxon>
    </lineage>
</organism>
<keyword evidence="2" id="KW-1185">Reference proteome</keyword>
<sequence>MGNATSVDSSGKKHQLREKTIRDIYMESKKDQSTLGIKALDLRKMSFSTKSNACQQLIYVGEGTGESTRQELLPFEQPRSETVATDTSQEMAENAKENLEQSQAIKRFIPSTEDVEDKSELKSYMLGVLEGARLQPRTIQVLTNEQSCLDVDEFIQMMLSVDSIQPLLPEEAKAEFKTDVEEVMRTFWTEELAGHPQFLLDIFVVHAIKI</sequence>
<dbReference type="Proteomes" id="UP000805193">
    <property type="component" value="Unassembled WGS sequence"/>
</dbReference>
<protein>
    <submittedName>
        <fullName evidence="1">Uncharacterized protein</fullName>
    </submittedName>
</protein>
<gene>
    <name evidence="1" type="ORF">HPB47_008181</name>
</gene>
<evidence type="ECO:0000313" key="2">
    <source>
        <dbReference type="Proteomes" id="UP000805193"/>
    </source>
</evidence>
<proteinExistence type="predicted"/>
<evidence type="ECO:0000313" key="1">
    <source>
        <dbReference type="EMBL" id="KAG0414662.1"/>
    </source>
</evidence>
<name>A0AC60P5U3_IXOPE</name>